<keyword evidence="1" id="KW-1133">Transmembrane helix</keyword>
<dbReference type="InterPro" id="IPR018650">
    <property type="entry name" value="STSV1_Orf64"/>
</dbReference>
<dbReference type="KEGG" id="glt:GlitD10_0229"/>
<proteinExistence type="predicted"/>
<dbReference type="Pfam" id="PF09852">
    <property type="entry name" value="DUF2079"/>
    <property type="match status" value="1"/>
</dbReference>
<feature type="transmembrane region" description="Helical" evidence="1">
    <location>
        <begin position="93"/>
        <end position="116"/>
    </location>
</feature>
<dbReference type="RefSeq" id="WP_071453257.1">
    <property type="nucleotide sequence ID" value="NZ_CP017675.1"/>
</dbReference>
<reference evidence="2 3" key="1">
    <citation type="submission" date="2016-10" db="EMBL/GenBank/DDBJ databases">
        <title>Description of Gloeomargarita lithophora gen. nov., sp. nov., a thylakoid-bearing basal-branching cyanobacterium with intracellular carbonates, and proposal for Gloeomargaritales ord. nov.</title>
        <authorList>
            <person name="Moreira D."/>
            <person name="Tavera R."/>
            <person name="Benzerara K."/>
            <person name="Skouri-Panet F."/>
            <person name="Couradeau E."/>
            <person name="Gerard E."/>
            <person name="Loussert C."/>
            <person name="Novelo E."/>
            <person name="Zivanovic Y."/>
            <person name="Lopez-Garcia P."/>
        </authorList>
    </citation>
    <scope>NUCLEOTIDE SEQUENCE [LARGE SCALE GENOMIC DNA]</scope>
    <source>
        <strain evidence="2 3">D10</strain>
    </source>
</reference>
<feature type="transmembrane region" description="Helical" evidence="1">
    <location>
        <begin position="291"/>
        <end position="318"/>
    </location>
</feature>
<dbReference type="Proteomes" id="UP000180235">
    <property type="component" value="Chromosome"/>
</dbReference>
<evidence type="ECO:0000313" key="2">
    <source>
        <dbReference type="EMBL" id="APB32530.1"/>
    </source>
</evidence>
<organism evidence="2 3">
    <name type="scientific">Gloeomargarita lithophora Alchichica-D10</name>
    <dbReference type="NCBI Taxonomy" id="1188229"/>
    <lineage>
        <taxon>Bacteria</taxon>
        <taxon>Bacillati</taxon>
        <taxon>Cyanobacteriota</taxon>
        <taxon>Cyanophyceae</taxon>
        <taxon>Gloeomargaritales</taxon>
        <taxon>Gloeomargaritaceae</taxon>
        <taxon>Gloeomargarita</taxon>
    </lineage>
</organism>
<feature type="transmembrane region" description="Helical" evidence="1">
    <location>
        <begin position="338"/>
        <end position="356"/>
    </location>
</feature>
<keyword evidence="3" id="KW-1185">Reference proteome</keyword>
<dbReference type="EMBL" id="CP017675">
    <property type="protein sequence ID" value="APB32530.1"/>
    <property type="molecule type" value="Genomic_DNA"/>
</dbReference>
<dbReference type="OrthoDB" id="501434at2"/>
<sequence length="536" mass="61802">MLKKWVNHLRRPDYPYGVAVVFFVVIFSLLLLRYGTFFATYDQGIFNQLYWNSLHGRFFESSLSSGLSVAVRLDGDVPSVFYHRLGQHFTPALMLWLPFYALAPSPVTLIILQSLVLTSGGIVLYFLARHWLEPPLGWWVTASYYTAGAVIGPALGNFHDAVQLPLFLFTAILSLERRCWWLFWPLILLTLMIREDTGIVVFGLGVYWLLSRRFPWVGLTVCGASFLYVVLVTNVWMPAFSEDLSRRFLPGYFGQVTGDETEATSTLEILKGIFTNPVQLLLILGRRPLRIVLYILGHWLPLGLLPALSWPAWVMVAFPLGQRILQNSHIALLLNVRYAINLVPAIFYGAILWWAQHQAWFQRRLQKFWGWCMAVSVVLIMLANPNNSFSWVLPDSVQPWVWIPLQQRWQHRGEIRSLLAQIPASATVAATNQLVPPLSGRRGVVRFPQYQLRLDNNQIQSVDYIITDLWYWRRFNLPWKNAWDIGELNQRISTGEYGVIALQDEVILLRKGATTSPELQQKWQSLYQELRSLWQP</sequence>
<keyword evidence="1" id="KW-0472">Membrane</keyword>
<name>A0A1J0A9B4_9CYAN</name>
<dbReference type="STRING" id="1188229.GlitD10_0229"/>
<accession>A0A1J0A9B4</accession>
<evidence type="ECO:0000313" key="3">
    <source>
        <dbReference type="Proteomes" id="UP000180235"/>
    </source>
</evidence>
<feature type="transmembrane region" description="Helical" evidence="1">
    <location>
        <begin position="179"/>
        <end position="210"/>
    </location>
</feature>
<protein>
    <submittedName>
        <fullName evidence="2">Membrane protein</fullName>
    </submittedName>
</protein>
<evidence type="ECO:0000256" key="1">
    <source>
        <dbReference type="SAM" id="Phobius"/>
    </source>
</evidence>
<feature type="transmembrane region" description="Helical" evidence="1">
    <location>
        <begin position="14"/>
        <end position="32"/>
    </location>
</feature>
<gene>
    <name evidence="2" type="ORF">GlitD10_0229</name>
</gene>
<keyword evidence="1" id="KW-0812">Transmembrane</keyword>
<dbReference type="AlphaFoldDB" id="A0A1J0A9B4"/>
<feature type="transmembrane region" description="Helical" evidence="1">
    <location>
        <begin position="368"/>
        <end position="385"/>
    </location>
</feature>
<feature type="transmembrane region" description="Helical" evidence="1">
    <location>
        <begin position="216"/>
        <end position="237"/>
    </location>
</feature>
<feature type="transmembrane region" description="Helical" evidence="1">
    <location>
        <begin position="136"/>
        <end position="158"/>
    </location>
</feature>